<dbReference type="AlphaFoldDB" id="A0A024V335"/>
<proteinExistence type="predicted"/>
<name>A0A024V335_PLAFA</name>
<feature type="chain" id="PRO_5001538715" evidence="1">
    <location>
        <begin position="18"/>
        <end position="67"/>
    </location>
</feature>
<reference evidence="2 3" key="1">
    <citation type="submission" date="2013-02" db="EMBL/GenBank/DDBJ databases">
        <title>The Genome Annotation of Plasmodium falciparum Vietnam Oak-Knoll (FVO).</title>
        <authorList>
            <consortium name="The Broad Institute Genome Sequencing Platform"/>
            <consortium name="The Broad Institute Genome Sequencing Center for Infectious Disease"/>
            <person name="Neafsey D."/>
            <person name="Hoffman S."/>
            <person name="Volkman S."/>
            <person name="Rosenthal P."/>
            <person name="Walker B."/>
            <person name="Young S.K."/>
            <person name="Zeng Q."/>
            <person name="Gargeya S."/>
            <person name="Fitzgerald M."/>
            <person name="Haas B."/>
            <person name="Abouelleil A."/>
            <person name="Allen A.W."/>
            <person name="Alvarado L."/>
            <person name="Arachchi H.M."/>
            <person name="Berlin A.M."/>
            <person name="Chapman S.B."/>
            <person name="Gainer-Dewar J."/>
            <person name="Goldberg J."/>
            <person name="Griggs A."/>
            <person name="Gujja S."/>
            <person name="Hansen M."/>
            <person name="Howarth C."/>
            <person name="Imamovic A."/>
            <person name="Ireland A."/>
            <person name="Larimer J."/>
            <person name="McCowan C."/>
            <person name="Murphy C."/>
            <person name="Pearson M."/>
            <person name="Poon T.W."/>
            <person name="Priest M."/>
            <person name="Roberts A."/>
            <person name="Saif S."/>
            <person name="Shea T."/>
            <person name="Sisk P."/>
            <person name="Sykes S."/>
            <person name="Wortman J."/>
            <person name="Nusbaum C."/>
            <person name="Birren B."/>
        </authorList>
    </citation>
    <scope>NUCLEOTIDE SEQUENCE [LARGE SCALE GENOMIC DNA]</scope>
    <source>
        <strain evidence="3">Vietnam Oak-Knoll (FVO)</strain>
    </source>
</reference>
<evidence type="ECO:0000256" key="1">
    <source>
        <dbReference type="SAM" id="SignalP"/>
    </source>
</evidence>
<keyword evidence="1" id="KW-0732">Signal</keyword>
<evidence type="ECO:0000313" key="2">
    <source>
        <dbReference type="EMBL" id="ETW17201.1"/>
    </source>
</evidence>
<protein>
    <submittedName>
        <fullName evidence="2">Uncharacterized protein</fullName>
    </submittedName>
</protein>
<dbReference type="EMBL" id="KI925134">
    <property type="protein sequence ID" value="ETW17201.1"/>
    <property type="molecule type" value="Genomic_DNA"/>
</dbReference>
<feature type="signal peptide" evidence="1">
    <location>
        <begin position="1"/>
        <end position="17"/>
    </location>
</feature>
<gene>
    <name evidence="2" type="ORF">PFFVO_04027</name>
</gene>
<accession>A0A024V335</accession>
<dbReference type="Proteomes" id="UP000030690">
    <property type="component" value="Unassembled WGS sequence"/>
</dbReference>
<reference evidence="2 3" key="2">
    <citation type="submission" date="2013-02" db="EMBL/GenBank/DDBJ databases">
        <title>The Genome Sequence of Plasmodium falciparum Vietnam Oak-Knoll (FVO).</title>
        <authorList>
            <consortium name="The Broad Institute Genome Sequencing Platform"/>
            <consortium name="The Broad Institute Genome Sequencing Center for Infectious Disease"/>
            <person name="Neafsey D."/>
            <person name="Cheeseman I."/>
            <person name="Volkman S."/>
            <person name="Adams J."/>
            <person name="Walker B."/>
            <person name="Young S.K."/>
            <person name="Zeng Q."/>
            <person name="Gargeya S."/>
            <person name="Fitzgerald M."/>
            <person name="Haas B."/>
            <person name="Abouelleil A."/>
            <person name="Alvarado L."/>
            <person name="Arachchi H.M."/>
            <person name="Berlin A.M."/>
            <person name="Chapman S.B."/>
            <person name="Dewar J."/>
            <person name="Goldberg J."/>
            <person name="Griggs A."/>
            <person name="Gujja S."/>
            <person name="Hansen M."/>
            <person name="Howarth C."/>
            <person name="Imamovic A."/>
            <person name="Larimer J."/>
            <person name="McCowan C."/>
            <person name="Murphy C."/>
            <person name="Neiman D."/>
            <person name="Pearson M."/>
            <person name="Priest M."/>
            <person name="Roberts A."/>
            <person name="Saif S."/>
            <person name="Shea T."/>
            <person name="Sisk P."/>
            <person name="Sykes S."/>
            <person name="Wortman J."/>
            <person name="Nusbaum C."/>
            <person name="Birren B."/>
        </authorList>
    </citation>
    <scope>NUCLEOTIDE SEQUENCE [LARGE SCALE GENOMIC DNA]</scope>
    <source>
        <strain evidence="3">Vietnam Oak-Knoll (FVO)</strain>
    </source>
</reference>
<organism evidence="2 3">
    <name type="scientific">Plasmodium falciparum Vietnam Oak-Knoll</name>
    <name type="common">FVO</name>
    <dbReference type="NCBI Taxonomy" id="1036723"/>
    <lineage>
        <taxon>Eukaryota</taxon>
        <taxon>Sar</taxon>
        <taxon>Alveolata</taxon>
        <taxon>Apicomplexa</taxon>
        <taxon>Aconoidasida</taxon>
        <taxon>Haemosporida</taxon>
        <taxon>Plasmodiidae</taxon>
        <taxon>Plasmodium</taxon>
        <taxon>Plasmodium (Laverania)</taxon>
    </lineage>
</organism>
<sequence>MCILFITILAYLPIKLSRLFCPYVDMFYSFRKVQILSNKKQCINKDKLLKNLKGINSNVYFISLHNI</sequence>
<evidence type="ECO:0000313" key="3">
    <source>
        <dbReference type="Proteomes" id="UP000030690"/>
    </source>
</evidence>